<feature type="region of interest" description="Disordered" evidence="1">
    <location>
        <begin position="37"/>
        <end position="58"/>
    </location>
</feature>
<proteinExistence type="predicted"/>
<dbReference type="Proteomes" id="UP000499080">
    <property type="component" value="Unassembled WGS sequence"/>
</dbReference>
<sequence>MRLAANYPRWGEGVEDPGAFGYKRFLRFLIAPAISSSGQPQYAHMSSRRPNPIALRGDRKRPCTLPTFGIKRGLLNGSG</sequence>
<keyword evidence="3" id="KW-1185">Reference proteome</keyword>
<name>A0A4Y2CZ59_ARAVE</name>
<evidence type="ECO:0000256" key="1">
    <source>
        <dbReference type="SAM" id="MobiDB-lite"/>
    </source>
</evidence>
<gene>
    <name evidence="2" type="ORF">AVEN_229037_1</name>
</gene>
<protein>
    <submittedName>
        <fullName evidence="2">Uncharacterized protein</fullName>
    </submittedName>
</protein>
<dbReference type="AlphaFoldDB" id="A0A4Y2CZ59"/>
<accession>A0A4Y2CZ59</accession>
<dbReference type="EMBL" id="BGPR01000263">
    <property type="protein sequence ID" value="GBM08998.1"/>
    <property type="molecule type" value="Genomic_DNA"/>
</dbReference>
<evidence type="ECO:0000313" key="3">
    <source>
        <dbReference type="Proteomes" id="UP000499080"/>
    </source>
</evidence>
<organism evidence="2 3">
    <name type="scientific">Araneus ventricosus</name>
    <name type="common">Orbweaver spider</name>
    <name type="synonym">Epeira ventricosa</name>
    <dbReference type="NCBI Taxonomy" id="182803"/>
    <lineage>
        <taxon>Eukaryota</taxon>
        <taxon>Metazoa</taxon>
        <taxon>Ecdysozoa</taxon>
        <taxon>Arthropoda</taxon>
        <taxon>Chelicerata</taxon>
        <taxon>Arachnida</taxon>
        <taxon>Araneae</taxon>
        <taxon>Araneomorphae</taxon>
        <taxon>Entelegynae</taxon>
        <taxon>Araneoidea</taxon>
        <taxon>Araneidae</taxon>
        <taxon>Araneus</taxon>
    </lineage>
</organism>
<evidence type="ECO:0000313" key="2">
    <source>
        <dbReference type="EMBL" id="GBM08998.1"/>
    </source>
</evidence>
<reference evidence="2 3" key="1">
    <citation type="journal article" date="2019" name="Sci. Rep.">
        <title>Orb-weaving spider Araneus ventricosus genome elucidates the spidroin gene catalogue.</title>
        <authorList>
            <person name="Kono N."/>
            <person name="Nakamura H."/>
            <person name="Ohtoshi R."/>
            <person name="Moran D.A.P."/>
            <person name="Shinohara A."/>
            <person name="Yoshida Y."/>
            <person name="Fujiwara M."/>
            <person name="Mori M."/>
            <person name="Tomita M."/>
            <person name="Arakawa K."/>
        </authorList>
    </citation>
    <scope>NUCLEOTIDE SEQUENCE [LARGE SCALE GENOMIC DNA]</scope>
</reference>
<comment type="caution">
    <text evidence="2">The sequence shown here is derived from an EMBL/GenBank/DDBJ whole genome shotgun (WGS) entry which is preliminary data.</text>
</comment>